<protein>
    <recommendedName>
        <fullName evidence="1">DUF5641 domain-containing protein</fullName>
    </recommendedName>
</protein>
<proteinExistence type="predicted"/>
<sequence length="131" mass="14990">MKPAHQVTAPLLRERFTEAPAFEVIRVDFAGPLMGLPNELEICSQVTAAHALFIESRREVVLIGENNVPRQIWKMGRVTELFPGRDGLLRSYAAHTSSGSYLWQPVEIIYPLEIVWTCFSNEQLFMVEWET</sequence>
<feature type="domain" description="DUF5641" evidence="1">
    <location>
        <begin position="59"/>
        <end position="107"/>
    </location>
</feature>
<evidence type="ECO:0000313" key="2">
    <source>
        <dbReference type="EMBL" id="PWA24268.1"/>
    </source>
</evidence>
<comment type="caution">
    <text evidence="2">The sequence shown here is derived from an EMBL/GenBank/DDBJ whole genome shotgun (WGS) entry which is preliminary data.</text>
</comment>
<dbReference type="Proteomes" id="UP000250572">
    <property type="component" value="Unassembled WGS sequence"/>
</dbReference>
<dbReference type="EMBL" id="NHOQ01001466">
    <property type="protein sequence ID" value="PWA24268.1"/>
    <property type="molecule type" value="Genomic_DNA"/>
</dbReference>
<organism evidence="2 3">
    <name type="scientific">Gambusia affinis</name>
    <name type="common">Western mosquitofish</name>
    <name type="synonym">Heterandria affinis</name>
    <dbReference type="NCBI Taxonomy" id="33528"/>
    <lineage>
        <taxon>Eukaryota</taxon>
        <taxon>Metazoa</taxon>
        <taxon>Chordata</taxon>
        <taxon>Craniata</taxon>
        <taxon>Vertebrata</taxon>
        <taxon>Euteleostomi</taxon>
        <taxon>Actinopterygii</taxon>
        <taxon>Neopterygii</taxon>
        <taxon>Teleostei</taxon>
        <taxon>Neoteleostei</taxon>
        <taxon>Acanthomorphata</taxon>
        <taxon>Ovalentaria</taxon>
        <taxon>Atherinomorphae</taxon>
        <taxon>Cyprinodontiformes</taxon>
        <taxon>Poeciliidae</taxon>
        <taxon>Poeciliinae</taxon>
        <taxon>Gambusia</taxon>
    </lineage>
</organism>
<evidence type="ECO:0000313" key="3">
    <source>
        <dbReference type="Proteomes" id="UP000250572"/>
    </source>
</evidence>
<name>A0A315VXR3_GAMAF</name>
<evidence type="ECO:0000259" key="1">
    <source>
        <dbReference type="Pfam" id="PF18701"/>
    </source>
</evidence>
<keyword evidence="3" id="KW-1185">Reference proteome</keyword>
<feature type="non-terminal residue" evidence="2">
    <location>
        <position position="131"/>
    </location>
</feature>
<reference evidence="2 3" key="1">
    <citation type="journal article" date="2018" name="G3 (Bethesda)">
        <title>A High-Quality Reference Genome for the Invasive Mosquitofish Gambusia affinis Using a Chicago Library.</title>
        <authorList>
            <person name="Hoffberg S.L."/>
            <person name="Troendle N.J."/>
            <person name="Glenn T.C."/>
            <person name="Mahmud O."/>
            <person name="Louha S."/>
            <person name="Chalopin D."/>
            <person name="Bennetzen J.L."/>
            <person name="Mauricio R."/>
        </authorList>
    </citation>
    <scope>NUCLEOTIDE SEQUENCE [LARGE SCALE GENOMIC DNA]</scope>
    <source>
        <strain evidence="2">NE01/NJP1002.9</strain>
        <tissue evidence="2">Muscle</tissue>
    </source>
</reference>
<dbReference type="AlphaFoldDB" id="A0A315VXR3"/>
<dbReference type="Pfam" id="PF18701">
    <property type="entry name" value="DUF5641"/>
    <property type="match status" value="1"/>
</dbReference>
<dbReference type="InterPro" id="IPR040676">
    <property type="entry name" value="DUF5641"/>
</dbReference>
<accession>A0A315VXR3</accession>
<gene>
    <name evidence="2" type="ORF">CCH79_00019953</name>
</gene>